<evidence type="ECO:0000313" key="2">
    <source>
        <dbReference type="Proteomes" id="UP001153269"/>
    </source>
</evidence>
<dbReference type="Proteomes" id="UP001153269">
    <property type="component" value="Unassembled WGS sequence"/>
</dbReference>
<gene>
    <name evidence="1" type="ORF">PLEPLA_LOCUS44889</name>
</gene>
<name>A0A9N7VWV6_PLEPL</name>
<sequence length="113" mass="12647">MSINIGWNNLPSVGFRSESTYPRPRARMDTFRYADAQTQLAGSAPEPSRPPAQVTEGLHIPEMRLRTGMKRSALVNVTKQRNSSDEEEIIRSQERDAAGLILAGWNTLYNTAE</sequence>
<evidence type="ECO:0000313" key="1">
    <source>
        <dbReference type="EMBL" id="CAB1457085.1"/>
    </source>
</evidence>
<proteinExistence type="predicted"/>
<dbReference type="EMBL" id="CADEAL010004325">
    <property type="protein sequence ID" value="CAB1457085.1"/>
    <property type="molecule type" value="Genomic_DNA"/>
</dbReference>
<keyword evidence="2" id="KW-1185">Reference proteome</keyword>
<protein>
    <submittedName>
        <fullName evidence="1">Uncharacterized protein</fullName>
    </submittedName>
</protein>
<reference evidence="1" key="1">
    <citation type="submission" date="2020-03" db="EMBL/GenBank/DDBJ databases">
        <authorList>
            <person name="Weist P."/>
        </authorList>
    </citation>
    <scope>NUCLEOTIDE SEQUENCE</scope>
</reference>
<dbReference type="AlphaFoldDB" id="A0A9N7VWV6"/>
<organism evidence="1 2">
    <name type="scientific">Pleuronectes platessa</name>
    <name type="common">European plaice</name>
    <dbReference type="NCBI Taxonomy" id="8262"/>
    <lineage>
        <taxon>Eukaryota</taxon>
        <taxon>Metazoa</taxon>
        <taxon>Chordata</taxon>
        <taxon>Craniata</taxon>
        <taxon>Vertebrata</taxon>
        <taxon>Euteleostomi</taxon>
        <taxon>Actinopterygii</taxon>
        <taxon>Neopterygii</taxon>
        <taxon>Teleostei</taxon>
        <taxon>Neoteleostei</taxon>
        <taxon>Acanthomorphata</taxon>
        <taxon>Carangaria</taxon>
        <taxon>Pleuronectiformes</taxon>
        <taxon>Pleuronectoidei</taxon>
        <taxon>Pleuronectidae</taxon>
        <taxon>Pleuronectes</taxon>
    </lineage>
</organism>
<accession>A0A9N7VWV6</accession>
<comment type="caution">
    <text evidence="1">The sequence shown here is derived from an EMBL/GenBank/DDBJ whole genome shotgun (WGS) entry which is preliminary data.</text>
</comment>